<feature type="domain" description="Sigma-54 factor interaction" evidence="7">
    <location>
        <begin position="167"/>
        <end position="397"/>
    </location>
</feature>
<evidence type="ECO:0000256" key="1">
    <source>
        <dbReference type="ARBA" id="ARBA00022741"/>
    </source>
</evidence>
<dbReference type="Pfam" id="PF00072">
    <property type="entry name" value="Response_reg"/>
    <property type="match status" value="1"/>
</dbReference>
<organism evidence="9">
    <name type="scientific">uncultured Armatimonadetes bacterium</name>
    <dbReference type="NCBI Taxonomy" id="157466"/>
    <lineage>
        <taxon>Bacteria</taxon>
        <taxon>Bacillati</taxon>
        <taxon>Armatimonadota</taxon>
        <taxon>environmental samples</taxon>
    </lineage>
</organism>
<dbReference type="GO" id="GO:0006355">
    <property type="term" value="P:regulation of DNA-templated transcription"/>
    <property type="evidence" value="ECO:0007669"/>
    <property type="project" value="InterPro"/>
</dbReference>
<keyword evidence="2" id="KW-0067">ATP-binding</keyword>
<dbReference type="Gene3D" id="1.10.8.60">
    <property type="match status" value="1"/>
</dbReference>
<keyword evidence="5" id="KW-0804">Transcription</keyword>
<evidence type="ECO:0000313" key="9">
    <source>
        <dbReference type="EMBL" id="CAA9251534.1"/>
    </source>
</evidence>
<gene>
    <name evidence="9" type="ORF">AVDCRST_MAG63-2024</name>
</gene>
<evidence type="ECO:0000256" key="5">
    <source>
        <dbReference type="ARBA" id="ARBA00023163"/>
    </source>
</evidence>
<evidence type="ECO:0000259" key="7">
    <source>
        <dbReference type="PROSITE" id="PS50045"/>
    </source>
</evidence>
<accession>A0A6J4IFW2</accession>
<dbReference type="GO" id="GO:0000160">
    <property type="term" value="P:phosphorelay signal transduction system"/>
    <property type="evidence" value="ECO:0007669"/>
    <property type="project" value="InterPro"/>
</dbReference>
<feature type="domain" description="Response regulatory" evidence="8">
    <location>
        <begin position="15"/>
        <end position="129"/>
    </location>
</feature>
<keyword evidence="1" id="KW-0547">Nucleotide-binding</keyword>
<keyword evidence="3" id="KW-0805">Transcription regulation</keyword>
<dbReference type="InterPro" id="IPR011006">
    <property type="entry name" value="CheY-like_superfamily"/>
</dbReference>
<dbReference type="InterPro" id="IPR027417">
    <property type="entry name" value="P-loop_NTPase"/>
</dbReference>
<evidence type="ECO:0000256" key="4">
    <source>
        <dbReference type="ARBA" id="ARBA00023125"/>
    </source>
</evidence>
<dbReference type="PROSITE" id="PS00676">
    <property type="entry name" value="SIGMA54_INTERACT_2"/>
    <property type="match status" value="1"/>
</dbReference>
<dbReference type="Gene3D" id="3.40.50.300">
    <property type="entry name" value="P-loop containing nucleotide triphosphate hydrolases"/>
    <property type="match status" value="1"/>
</dbReference>
<keyword evidence="6" id="KW-0597">Phosphoprotein</keyword>
<evidence type="ECO:0000256" key="3">
    <source>
        <dbReference type="ARBA" id="ARBA00023015"/>
    </source>
</evidence>
<dbReference type="InterPro" id="IPR025944">
    <property type="entry name" value="Sigma_54_int_dom_CS"/>
</dbReference>
<dbReference type="PANTHER" id="PTHR32071">
    <property type="entry name" value="TRANSCRIPTIONAL REGULATORY PROTEIN"/>
    <property type="match status" value="1"/>
</dbReference>
<dbReference type="PROSITE" id="PS50110">
    <property type="entry name" value="RESPONSE_REGULATORY"/>
    <property type="match status" value="1"/>
</dbReference>
<evidence type="ECO:0000256" key="6">
    <source>
        <dbReference type="PROSITE-ProRule" id="PRU00169"/>
    </source>
</evidence>
<evidence type="ECO:0000259" key="8">
    <source>
        <dbReference type="PROSITE" id="PS50110"/>
    </source>
</evidence>
<name>A0A6J4IFW2_9BACT</name>
<dbReference type="GO" id="GO:0005524">
    <property type="term" value="F:ATP binding"/>
    <property type="evidence" value="ECO:0007669"/>
    <property type="project" value="UniProtKB-KW"/>
</dbReference>
<dbReference type="SUPFAM" id="SSF52172">
    <property type="entry name" value="CheY-like"/>
    <property type="match status" value="1"/>
</dbReference>
<dbReference type="GO" id="GO:0003677">
    <property type="term" value="F:DNA binding"/>
    <property type="evidence" value="ECO:0007669"/>
    <property type="project" value="UniProtKB-KW"/>
</dbReference>
<dbReference type="SMART" id="SM00448">
    <property type="entry name" value="REC"/>
    <property type="match status" value="1"/>
</dbReference>
<protein>
    <submittedName>
        <fullName evidence="9">Response regulator of zinc sigma-54-dependent two-component system</fullName>
    </submittedName>
</protein>
<sequence length="431" mass="45538">MSEAEAEPVAATGPTILVVDDEPNLRRVLGAVLQRDGYNVLVASGGREAVRMAKEQPVDLLVTDFLMPDMSGLEVLSAVRGNHPNVRALLISGHGTVRSAVDAMRLGAFDFITKPFDVEQVRATVKRAFEAPDAESPAPAPGAAAAAGVAAGRSGGRTDAAGVGRDLVGGAPATERMKEHLLRAAASRVTVLLLGESGTGKEVAARLLHNASPRKRGPFVAVSCAALPDTLLESELFGHEKSAFTGALAAKPGRFELAHGGTLFLDEIGDIPHITQVKLLRALQEREIARIGGVKTIKVDVRVVAATNRDLWQAVQEGTFRADLYYRLNVVPVALPPLRERREDIRPLAEHFLALAAGENERAFPGGIAPEALRLLEAHDWPGNIRELQNALAHAAVLSDPGAHRIEADALPAAVRQGVAAKPAVLRAVSG</sequence>
<dbReference type="Gene3D" id="3.40.50.2300">
    <property type="match status" value="1"/>
</dbReference>
<feature type="modified residue" description="4-aspartylphosphate" evidence="6">
    <location>
        <position position="64"/>
    </location>
</feature>
<dbReference type="InterPro" id="IPR002078">
    <property type="entry name" value="Sigma_54_int"/>
</dbReference>
<proteinExistence type="predicted"/>
<dbReference type="PROSITE" id="PS00688">
    <property type="entry name" value="SIGMA54_INTERACT_3"/>
    <property type="match status" value="1"/>
</dbReference>
<evidence type="ECO:0000256" key="2">
    <source>
        <dbReference type="ARBA" id="ARBA00022840"/>
    </source>
</evidence>
<dbReference type="InterPro" id="IPR058031">
    <property type="entry name" value="AAA_lid_NorR"/>
</dbReference>
<dbReference type="Pfam" id="PF00158">
    <property type="entry name" value="Sigma54_activat"/>
    <property type="match status" value="1"/>
</dbReference>
<dbReference type="SUPFAM" id="SSF52540">
    <property type="entry name" value="P-loop containing nucleoside triphosphate hydrolases"/>
    <property type="match status" value="1"/>
</dbReference>
<dbReference type="AlphaFoldDB" id="A0A6J4IFW2"/>
<dbReference type="InterPro" id="IPR003593">
    <property type="entry name" value="AAA+_ATPase"/>
</dbReference>
<dbReference type="InterPro" id="IPR001789">
    <property type="entry name" value="Sig_transdc_resp-reg_receiver"/>
</dbReference>
<reference evidence="9" key="1">
    <citation type="submission" date="2020-02" db="EMBL/GenBank/DDBJ databases">
        <authorList>
            <person name="Meier V. D."/>
        </authorList>
    </citation>
    <scope>NUCLEOTIDE SEQUENCE</scope>
    <source>
        <strain evidence="9">AVDCRST_MAG63</strain>
    </source>
</reference>
<dbReference type="PROSITE" id="PS50045">
    <property type="entry name" value="SIGMA54_INTERACT_4"/>
    <property type="match status" value="1"/>
</dbReference>
<keyword evidence="4" id="KW-0238">DNA-binding</keyword>
<dbReference type="FunFam" id="3.40.50.300:FF:000006">
    <property type="entry name" value="DNA-binding transcriptional regulator NtrC"/>
    <property type="match status" value="1"/>
</dbReference>
<dbReference type="SMART" id="SM00382">
    <property type="entry name" value="AAA"/>
    <property type="match status" value="1"/>
</dbReference>
<dbReference type="InterPro" id="IPR025943">
    <property type="entry name" value="Sigma_54_int_dom_ATP-bd_2"/>
</dbReference>
<dbReference type="CDD" id="cd00009">
    <property type="entry name" value="AAA"/>
    <property type="match status" value="1"/>
</dbReference>
<dbReference type="Pfam" id="PF25601">
    <property type="entry name" value="AAA_lid_14"/>
    <property type="match status" value="1"/>
</dbReference>
<dbReference type="EMBL" id="CADCTO010000249">
    <property type="protein sequence ID" value="CAA9251534.1"/>
    <property type="molecule type" value="Genomic_DNA"/>
</dbReference>